<dbReference type="AlphaFoldDB" id="A0A1W1CT80"/>
<dbReference type="Pfam" id="PF00043">
    <property type="entry name" value="GST_C"/>
    <property type="match status" value="1"/>
</dbReference>
<sequence>MNIPKPNPAIMTLYSSFDAISCHCVRFVVAEKDIEASIYNIDIKDMPEEVLELNPYQTLPTLYDRELVLYDVLVMLEYLDERFPFPPLMPVDPIERAETRQLLFRLFRAEDSWYNLVQTILYSKVKKDKEAARKKFKAGLIQLIPLFESQKYFKSDTLTVLDVFLGTVLLRLKKMEIELPPKAKPIYDYAQRIFAKQSFQKSLTDGEKEYLW</sequence>
<accession>A0A1W1CT80</accession>
<dbReference type="PANTHER" id="PTHR43968:SF6">
    <property type="entry name" value="GLUTATHIONE S-TRANSFERASE OMEGA"/>
    <property type="match status" value="1"/>
</dbReference>
<dbReference type="SUPFAM" id="SSF47616">
    <property type="entry name" value="GST C-terminal domain-like"/>
    <property type="match status" value="1"/>
</dbReference>
<gene>
    <name evidence="3" type="ORF">MNB_SUP05-5-17</name>
</gene>
<dbReference type="InterPro" id="IPR004045">
    <property type="entry name" value="Glutathione_S-Trfase_N"/>
</dbReference>
<dbReference type="GO" id="GO:0005737">
    <property type="term" value="C:cytoplasm"/>
    <property type="evidence" value="ECO:0007669"/>
    <property type="project" value="TreeGrafter"/>
</dbReference>
<dbReference type="PROSITE" id="PS50405">
    <property type="entry name" value="GST_CTER"/>
    <property type="match status" value="1"/>
</dbReference>
<dbReference type="InterPro" id="IPR010987">
    <property type="entry name" value="Glutathione-S-Trfase_C-like"/>
</dbReference>
<dbReference type="InterPro" id="IPR036249">
    <property type="entry name" value="Thioredoxin-like_sf"/>
</dbReference>
<protein>
    <submittedName>
        <fullName evidence="3">Stringent starvation protein A</fullName>
    </submittedName>
</protein>
<dbReference type="Gene3D" id="1.20.1050.10">
    <property type="match status" value="1"/>
</dbReference>
<dbReference type="InterPro" id="IPR050983">
    <property type="entry name" value="GST_Omega/HSP26"/>
</dbReference>
<organism evidence="3">
    <name type="scientific">hydrothermal vent metagenome</name>
    <dbReference type="NCBI Taxonomy" id="652676"/>
    <lineage>
        <taxon>unclassified sequences</taxon>
        <taxon>metagenomes</taxon>
        <taxon>ecological metagenomes</taxon>
    </lineage>
</organism>
<dbReference type="InterPro" id="IPR004046">
    <property type="entry name" value="GST_C"/>
</dbReference>
<dbReference type="EMBL" id="FPHJ01000065">
    <property type="protein sequence ID" value="SFV69078.1"/>
    <property type="molecule type" value="Genomic_DNA"/>
</dbReference>
<reference evidence="3" key="1">
    <citation type="submission" date="2016-10" db="EMBL/GenBank/DDBJ databases">
        <authorList>
            <person name="de Groot N.N."/>
        </authorList>
    </citation>
    <scope>NUCLEOTIDE SEQUENCE</scope>
</reference>
<dbReference type="SFLD" id="SFLDG00358">
    <property type="entry name" value="Main_(cytGST)"/>
    <property type="match status" value="1"/>
</dbReference>
<evidence type="ECO:0000259" key="2">
    <source>
        <dbReference type="PROSITE" id="PS50405"/>
    </source>
</evidence>
<dbReference type="SUPFAM" id="SSF52833">
    <property type="entry name" value="Thioredoxin-like"/>
    <property type="match status" value="1"/>
</dbReference>
<name>A0A1W1CT80_9ZZZZ</name>
<dbReference type="InterPro" id="IPR040079">
    <property type="entry name" value="Glutathione_S-Trfase"/>
</dbReference>
<feature type="domain" description="GST N-terminal" evidence="1">
    <location>
        <begin position="9"/>
        <end position="87"/>
    </location>
</feature>
<feature type="domain" description="GST C-terminal" evidence="2">
    <location>
        <begin position="92"/>
        <end position="212"/>
    </location>
</feature>
<dbReference type="PANTHER" id="PTHR43968">
    <property type="match status" value="1"/>
</dbReference>
<dbReference type="InterPro" id="IPR036282">
    <property type="entry name" value="Glutathione-S-Trfase_C_sf"/>
</dbReference>
<dbReference type="PROSITE" id="PS50404">
    <property type="entry name" value="GST_NTER"/>
    <property type="match status" value="1"/>
</dbReference>
<evidence type="ECO:0000313" key="3">
    <source>
        <dbReference type="EMBL" id="SFV69078.1"/>
    </source>
</evidence>
<dbReference type="Pfam" id="PF13417">
    <property type="entry name" value="GST_N_3"/>
    <property type="match status" value="1"/>
</dbReference>
<evidence type="ECO:0000259" key="1">
    <source>
        <dbReference type="PROSITE" id="PS50404"/>
    </source>
</evidence>
<proteinExistence type="predicted"/>
<dbReference type="Gene3D" id="3.40.30.10">
    <property type="entry name" value="Glutaredoxin"/>
    <property type="match status" value="1"/>
</dbReference>
<dbReference type="SFLD" id="SFLDS00019">
    <property type="entry name" value="Glutathione_Transferase_(cytos"/>
    <property type="match status" value="1"/>
</dbReference>